<organism evidence="1 2">
    <name type="scientific">Parelaphostrongylus tenuis</name>
    <name type="common">Meningeal worm</name>
    <dbReference type="NCBI Taxonomy" id="148309"/>
    <lineage>
        <taxon>Eukaryota</taxon>
        <taxon>Metazoa</taxon>
        <taxon>Ecdysozoa</taxon>
        <taxon>Nematoda</taxon>
        <taxon>Chromadorea</taxon>
        <taxon>Rhabditida</taxon>
        <taxon>Rhabditina</taxon>
        <taxon>Rhabditomorpha</taxon>
        <taxon>Strongyloidea</taxon>
        <taxon>Metastrongylidae</taxon>
        <taxon>Parelaphostrongylus</taxon>
    </lineage>
</organism>
<accession>A0AAD5WI14</accession>
<comment type="caution">
    <text evidence="1">The sequence shown here is derived from an EMBL/GenBank/DDBJ whole genome shotgun (WGS) entry which is preliminary data.</text>
</comment>
<evidence type="ECO:0000313" key="2">
    <source>
        <dbReference type="Proteomes" id="UP001196413"/>
    </source>
</evidence>
<protein>
    <submittedName>
        <fullName evidence="1">Uncharacterized protein</fullName>
    </submittedName>
</protein>
<dbReference type="Proteomes" id="UP001196413">
    <property type="component" value="Unassembled WGS sequence"/>
</dbReference>
<proteinExistence type="predicted"/>
<keyword evidence="2" id="KW-1185">Reference proteome</keyword>
<sequence length="134" mass="15319">MMSGDMLRSSSLVSSRKQEMVECASCFANLQVCRRTFYKKLTPNGWLYESKRAEPFARFSMPDQDSSRPVLKQSEQIYCSHQLQLALTRLALFRAQAVFTPITSFLKHPIQRPRIASTWQSEYELPGETTGGCT</sequence>
<dbReference type="EMBL" id="JAHQIW010006812">
    <property type="protein sequence ID" value="KAJ1370625.1"/>
    <property type="molecule type" value="Genomic_DNA"/>
</dbReference>
<reference evidence="1" key="1">
    <citation type="submission" date="2021-06" db="EMBL/GenBank/DDBJ databases">
        <title>Parelaphostrongylus tenuis whole genome reference sequence.</title>
        <authorList>
            <person name="Garwood T.J."/>
            <person name="Larsen P.A."/>
            <person name="Fountain-Jones N.M."/>
            <person name="Garbe J.R."/>
            <person name="Macchietto M.G."/>
            <person name="Kania S.A."/>
            <person name="Gerhold R.W."/>
            <person name="Richards J.E."/>
            <person name="Wolf T.M."/>
        </authorList>
    </citation>
    <scope>NUCLEOTIDE SEQUENCE</scope>
    <source>
        <strain evidence="1">MNPRO001-30</strain>
        <tissue evidence="1">Meninges</tissue>
    </source>
</reference>
<name>A0AAD5WI14_PARTN</name>
<evidence type="ECO:0000313" key="1">
    <source>
        <dbReference type="EMBL" id="KAJ1370625.1"/>
    </source>
</evidence>
<gene>
    <name evidence="1" type="ORF">KIN20_032395</name>
</gene>
<dbReference type="AlphaFoldDB" id="A0AAD5WI14"/>